<dbReference type="Gene3D" id="2.40.70.10">
    <property type="entry name" value="Acid Proteases"/>
    <property type="match status" value="1"/>
</dbReference>
<dbReference type="GO" id="GO:0003676">
    <property type="term" value="F:nucleic acid binding"/>
    <property type="evidence" value="ECO:0007669"/>
    <property type="project" value="InterPro"/>
</dbReference>
<dbReference type="CDD" id="cd01647">
    <property type="entry name" value="RT_LTR"/>
    <property type="match status" value="1"/>
</dbReference>
<gene>
    <name evidence="3" type="ORF">Tci_013733</name>
</gene>
<sequence>MADNRTMEEMLQTPTEGYVDAIIVPDILMENFEIRTGLLSLIQTNQFHGFESNNPHDQIRSFNRITSTLKFRDVPNDAIKLMLFPYSLEGAAKINMMASYFQMNTASSSGLGSLPSNTVPNPRGNLKAITTRSSVTLAGSFVSPPPSKEPSLVSTSFSTIFSSKMPEVTKDTVQPSTENIQPLVAQIQVPIDEPIVAPKLKPTIPYPLLNNKEKLFDLGTTPVNENCSTVILKKLPKKLGDPGKKLSLPEITSTKMFLELADRSTTRPAGIAKDVYVKVGKFYFPTDFVVVDYVVDPRVHLILERSFLRTERALKDVYGEELTLRVDDEAITFNIGQTLKYSYNDAEYRIDVIDVACEDYVQEVLGFSDNPKSGSPTQAWDLIISSSSTLFTPFERSDFILEEIETFLQTPDELSDLDDDYYDTEGDILYLEKLLNEDPFPNLHPVKTKDLKQVDATMTTPLIEEPPELELKELPSHLEYVFLEGTDKLLVIISKELKIEEKSALLKVLKSNKWAIAWKISDIKGLIYPISDSPWVSPVHCVSKKGGMTVVENKDNELIPTRLVTGWRVCIDYRKLNDATWKDHFPLPFMDQMLERFAGNEFYSFLDGFFRYFHISIDPQDQEKTTFTCPYVLSKTIAYTDHSALKYLVAKHDAKPRWIRWILLLQEFDVINCDKKGAKNLAADHLSRLENPYQDELENKEITETFPLKTLDHVIRRCVHGQEAVDILTACHNELTGGHHGANLTAKKVFDSGFYWPTIYRDAHDLVTRCDACQRQGKISQHDEMPQNAIQVCEIFDVWGIDFMGPFPSSKGNKYILVAVDYLSKWVEAREDQGENRASWSNKLDDALWAFCTAFKTPIGCNPYKLVYGKACHLPIKLEHKAYWALKHCNFDLKTAEKTKKIHDSKIKDRVFNVGDRVLLCNFRLKILSGKLKTRWTEPFIVAHVFPYETIVLSQADGLNFKVNGHRLKHYFGGDIPKLVVPDLQTFPMDNEFEVMDMSKVDKIKAKRTKSGTRMKRVQEIKAEGEFISNLIPLIHDYGKSTSPGYIPDLPEDEPVHPEPAPVIPDHAPMHLEEEEPKEEPGPELEFTPFAQVKTLTRQMKDRSDTEFQMLRKFDQSDIRMNSFDNDLTELDSTLREQILSRSKMEQLEFEIRRHLPQDMHCREVPYDPSTDLVVRARTDDPYVMARDAATIPASDDDDSVAPEDPQPLKPRGSPRDPQ</sequence>
<proteinExistence type="predicted"/>
<dbReference type="PANTHER" id="PTHR47266">
    <property type="entry name" value="ENDONUCLEASE-RELATED"/>
    <property type="match status" value="1"/>
</dbReference>
<evidence type="ECO:0000259" key="2">
    <source>
        <dbReference type="Pfam" id="PF17921"/>
    </source>
</evidence>
<dbReference type="Pfam" id="PF17921">
    <property type="entry name" value="Integrase_H2C2"/>
    <property type="match status" value="1"/>
</dbReference>
<dbReference type="InterPro" id="IPR021109">
    <property type="entry name" value="Peptidase_aspartic_dom_sf"/>
</dbReference>
<reference evidence="3" key="1">
    <citation type="journal article" date="2019" name="Sci. Rep.">
        <title>Draft genome of Tanacetum cinerariifolium, the natural source of mosquito coil.</title>
        <authorList>
            <person name="Yamashiro T."/>
            <person name="Shiraishi A."/>
            <person name="Satake H."/>
            <person name="Nakayama K."/>
        </authorList>
    </citation>
    <scope>NUCLEOTIDE SEQUENCE</scope>
</reference>
<evidence type="ECO:0000256" key="1">
    <source>
        <dbReference type="SAM" id="MobiDB-lite"/>
    </source>
</evidence>
<dbReference type="EMBL" id="BKCJ010001478">
    <property type="protein sequence ID" value="GEU41755.1"/>
    <property type="molecule type" value="Genomic_DNA"/>
</dbReference>
<dbReference type="Gene3D" id="3.30.420.10">
    <property type="entry name" value="Ribonuclease H-like superfamily/Ribonuclease H"/>
    <property type="match status" value="1"/>
</dbReference>
<protein>
    <recommendedName>
        <fullName evidence="2">Integrase zinc-binding domain-containing protein</fullName>
    </recommendedName>
</protein>
<dbReference type="Gene3D" id="3.30.70.270">
    <property type="match status" value="1"/>
</dbReference>
<evidence type="ECO:0000313" key="3">
    <source>
        <dbReference type="EMBL" id="GEU41755.1"/>
    </source>
</evidence>
<dbReference type="AlphaFoldDB" id="A0A6L2K110"/>
<dbReference type="InterPro" id="IPR012337">
    <property type="entry name" value="RNaseH-like_sf"/>
</dbReference>
<organism evidence="3">
    <name type="scientific">Tanacetum cinerariifolium</name>
    <name type="common">Dalmatian daisy</name>
    <name type="synonym">Chrysanthemum cinerariifolium</name>
    <dbReference type="NCBI Taxonomy" id="118510"/>
    <lineage>
        <taxon>Eukaryota</taxon>
        <taxon>Viridiplantae</taxon>
        <taxon>Streptophyta</taxon>
        <taxon>Embryophyta</taxon>
        <taxon>Tracheophyta</taxon>
        <taxon>Spermatophyta</taxon>
        <taxon>Magnoliopsida</taxon>
        <taxon>eudicotyledons</taxon>
        <taxon>Gunneridae</taxon>
        <taxon>Pentapetalae</taxon>
        <taxon>asterids</taxon>
        <taxon>campanulids</taxon>
        <taxon>Asterales</taxon>
        <taxon>Asteraceae</taxon>
        <taxon>Asteroideae</taxon>
        <taxon>Anthemideae</taxon>
        <taxon>Anthemidinae</taxon>
        <taxon>Tanacetum</taxon>
    </lineage>
</organism>
<name>A0A6L2K110_TANCI</name>
<dbReference type="InterPro" id="IPR052160">
    <property type="entry name" value="Gypsy_RT_Integrase-like"/>
</dbReference>
<dbReference type="InterPro" id="IPR041588">
    <property type="entry name" value="Integrase_H2C2"/>
</dbReference>
<dbReference type="SUPFAM" id="SSF56672">
    <property type="entry name" value="DNA/RNA polymerases"/>
    <property type="match status" value="1"/>
</dbReference>
<feature type="domain" description="Integrase zinc-binding" evidence="2">
    <location>
        <begin position="724"/>
        <end position="776"/>
    </location>
</feature>
<dbReference type="InterPro" id="IPR036397">
    <property type="entry name" value="RNaseH_sf"/>
</dbReference>
<feature type="region of interest" description="Disordered" evidence="1">
    <location>
        <begin position="1187"/>
        <end position="1219"/>
    </location>
</feature>
<dbReference type="InterPro" id="IPR043502">
    <property type="entry name" value="DNA/RNA_pol_sf"/>
</dbReference>
<dbReference type="SUPFAM" id="SSF53098">
    <property type="entry name" value="Ribonuclease H-like"/>
    <property type="match status" value="1"/>
</dbReference>
<dbReference type="Gene3D" id="3.10.10.10">
    <property type="entry name" value="HIV Type 1 Reverse Transcriptase, subunit A, domain 1"/>
    <property type="match status" value="1"/>
</dbReference>
<accession>A0A6L2K110</accession>
<dbReference type="InterPro" id="IPR043128">
    <property type="entry name" value="Rev_trsase/Diguanyl_cyclase"/>
</dbReference>
<dbReference type="Gene3D" id="1.10.340.70">
    <property type="match status" value="1"/>
</dbReference>
<comment type="caution">
    <text evidence="3">The sequence shown here is derived from an EMBL/GenBank/DDBJ whole genome shotgun (WGS) entry which is preliminary data.</text>
</comment>